<proteinExistence type="predicted"/>
<keyword evidence="1" id="KW-1185">Reference proteome</keyword>
<name>A0A0M3I6Y0_ASCLU</name>
<sequence length="66" mass="7366">MTKVESMPSRQVQIISDGSLDDDREPIDLLISFRVGEKQNDQRLYGSFSAAGRNYETSGDIVQVSD</sequence>
<dbReference type="AlphaFoldDB" id="A0A0M3I6Y0"/>
<evidence type="ECO:0000313" key="2">
    <source>
        <dbReference type="WBParaSite" id="ALUE_0001286701-mRNA-1"/>
    </source>
</evidence>
<dbReference type="Proteomes" id="UP000036681">
    <property type="component" value="Unplaced"/>
</dbReference>
<evidence type="ECO:0000313" key="1">
    <source>
        <dbReference type="Proteomes" id="UP000036681"/>
    </source>
</evidence>
<dbReference type="WBParaSite" id="ALUE_0001286701-mRNA-1">
    <property type="protein sequence ID" value="ALUE_0001286701-mRNA-1"/>
    <property type="gene ID" value="ALUE_0001286701"/>
</dbReference>
<organism evidence="1 2">
    <name type="scientific">Ascaris lumbricoides</name>
    <name type="common">Giant roundworm</name>
    <dbReference type="NCBI Taxonomy" id="6252"/>
    <lineage>
        <taxon>Eukaryota</taxon>
        <taxon>Metazoa</taxon>
        <taxon>Ecdysozoa</taxon>
        <taxon>Nematoda</taxon>
        <taxon>Chromadorea</taxon>
        <taxon>Rhabditida</taxon>
        <taxon>Spirurina</taxon>
        <taxon>Ascaridomorpha</taxon>
        <taxon>Ascaridoidea</taxon>
        <taxon>Ascarididae</taxon>
        <taxon>Ascaris</taxon>
    </lineage>
</organism>
<accession>A0A0M3I6Y0</accession>
<reference evidence="2" key="1">
    <citation type="submission" date="2017-02" db="UniProtKB">
        <authorList>
            <consortium name="WormBaseParasite"/>
        </authorList>
    </citation>
    <scope>IDENTIFICATION</scope>
</reference>
<protein>
    <submittedName>
        <fullName evidence="2">PLAT domain-containing protein</fullName>
    </submittedName>
</protein>